<name>A0A7U8C4J3_NEPCE</name>
<organism evidence="2 3">
    <name type="scientific">Neptuniibacter caesariensis</name>
    <dbReference type="NCBI Taxonomy" id="207954"/>
    <lineage>
        <taxon>Bacteria</taxon>
        <taxon>Pseudomonadati</taxon>
        <taxon>Pseudomonadota</taxon>
        <taxon>Gammaproteobacteria</taxon>
        <taxon>Oceanospirillales</taxon>
        <taxon>Oceanospirillaceae</taxon>
        <taxon>Neptuniibacter</taxon>
    </lineage>
</organism>
<feature type="transmembrane region" description="Helical" evidence="1">
    <location>
        <begin position="46"/>
        <end position="63"/>
    </location>
</feature>
<dbReference type="RefSeq" id="WP_007021326.1">
    <property type="nucleotide sequence ID" value="NZ_CH724125.1"/>
</dbReference>
<keyword evidence="1" id="KW-0472">Membrane</keyword>
<gene>
    <name evidence="2" type="ORF">MED92_17788</name>
</gene>
<reference evidence="2 3" key="1">
    <citation type="submission" date="2006-02" db="EMBL/GenBank/DDBJ databases">
        <authorList>
            <person name="Pinhassi J."/>
            <person name="Pedros-Alio C."/>
            <person name="Ferriera S."/>
            <person name="Johnson J."/>
            <person name="Kravitz S."/>
            <person name="Halpern A."/>
            <person name="Remington K."/>
            <person name="Beeson K."/>
            <person name="Tran B."/>
            <person name="Rogers Y.-H."/>
            <person name="Friedman R."/>
            <person name="Venter J.C."/>
        </authorList>
    </citation>
    <scope>NUCLEOTIDE SEQUENCE [LARGE SCALE GENOMIC DNA]</scope>
    <source>
        <strain evidence="2 3">MED92</strain>
    </source>
</reference>
<accession>A0A7U8C4J3</accession>
<keyword evidence="3" id="KW-1185">Reference proteome</keyword>
<evidence type="ECO:0008006" key="4">
    <source>
        <dbReference type="Google" id="ProtNLM"/>
    </source>
</evidence>
<dbReference type="Proteomes" id="UP000002171">
    <property type="component" value="Unassembled WGS sequence"/>
</dbReference>
<feature type="transmembrane region" description="Helical" evidence="1">
    <location>
        <begin position="98"/>
        <end position="116"/>
    </location>
</feature>
<keyword evidence="1" id="KW-1133">Transmembrane helix</keyword>
<feature type="transmembrane region" description="Helical" evidence="1">
    <location>
        <begin position="69"/>
        <end position="86"/>
    </location>
</feature>
<evidence type="ECO:0000313" key="2">
    <source>
        <dbReference type="EMBL" id="EAR61382.1"/>
    </source>
</evidence>
<keyword evidence="1" id="KW-0812">Transmembrane</keyword>
<sequence length="129" mass="14684">MSLEQSSSSPPRTVQRAVYALWISIGVTLLLWISNYSAGVMNQQEFFSSLLILALFCLLPYQISQRSNLARQFCIALTLFSLIVLVSGGHEHLTQLEYVVSLLMLPVDLYIIYQLLSRPSAQWFRNKDV</sequence>
<feature type="transmembrane region" description="Helical" evidence="1">
    <location>
        <begin position="17"/>
        <end position="34"/>
    </location>
</feature>
<evidence type="ECO:0000313" key="3">
    <source>
        <dbReference type="Proteomes" id="UP000002171"/>
    </source>
</evidence>
<dbReference type="EMBL" id="AAOW01000008">
    <property type="protein sequence ID" value="EAR61382.1"/>
    <property type="molecule type" value="Genomic_DNA"/>
</dbReference>
<evidence type="ECO:0000256" key="1">
    <source>
        <dbReference type="SAM" id="Phobius"/>
    </source>
</evidence>
<dbReference type="AlphaFoldDB" id="A0A7U8C4J3"/>
<proteinExistence type="predicted"/>
<protein>
    <recommendedName>
        <fullName evidence="4">DUF2069 domain-containing protein</fullName>
    </recommendedName>
</protein>
<comment type="caution">
    <text evidence="2">The sequence shown here is derived from an EMBL/GenBank/DDBJ whole genome shotgun (WGS) entry which is preliminary data.</text>
</comment>